<feature type="non-terminal residue" evidence="1">
    <location>
        <position position="150"/>
    </location>
</feature>
<dbReference type="OrthoDB" id="6761109at2759"/>
<dbReference type="GO" id="GO:0008017">
    <property type="term" value="F:microtubule binding"/>
    <property type="evidence" value="ECO:0007669"/>
    <property type="project" value="TreeGrafter"/>
</dbReference>
<comment type="caution">
    <text evidence="1">The sequence shown here is derived from an EMBL/GenBank/DDBJ whole genome shotgun (WGS) entry which is preliminary data.</text>
</comment>
<dbReference type="InterPro" id="IPR000225">
    <property type="entry name" value="Armadillo"/>
</dbReference>
<proteinExistence type="predicted"/>
<dbReference type="Gene3D" id="1.25.10.10">
    <property type="entry name" value="Leucine-rich Repeat Variant"/>
    <property type="match status" value="1"/>
</dbReference>
<dbReference type="EMBL" id="SNRW01029225">
    <property type="protein sequence ID" value="KAA6358878.1"/>
    <property type="molecule type" value="Genomic_DNA"/>
</dbReference>
<dbReference type="PANTHER" id="PTHR23314">
    <property type="entry name" value="SPERM-ASSOCIATED ANTIGEN 6 ARMADILLO REPEAT-CONTAINING"/>
    <property type="match status" value="1"/>
</dbReference>
<accession>A0A5J4TKR3</accession>
<sequence>MAQITKKKIVQKKQTNQVEQNDPEKLIQQLSKSTGENGALKEIVQCLNGGKPSIKENALITLGKIANHDAKLAQYVVDAGAIPLIVQCLTDPKHIAAAALSNIVKYSLELAQYVVDAGGIAAIVDFARNIRGTDRLPGIMCLGEIAAKSE</sequence>
<dbReference type="GO" id="GO:0003341">
    <property type="term" value="P:cilium movement"/>
    <property type="evidence" value="ECO:0007669"/>
    <property type="project" value="TreeGrafter"/>
</dbReference>
<dbReference type="PANTHER" id="PTHR23314:SF0">
    <property type="entry name" value="SPERM-ASSOCIATED ANTIGEN 6"/>
    <property type="match status" value="1"/>
</dbReference>
<dbReference type="InterPro" id="IPR011989">
    <property type="entry name" value="ARM-like"/>
</dbReference>
<evidence type="ECO:0000313" key="1">
    <source>
        <dbReference type="EMBL" id="KAA6358878.1"/>
    </source>
</evidence>
<dbReference type="Proteomes" id="UP000324800">
    <property type="component" value="Unassembled WGS sequence"/>
</dbReference>
<gene>
    <name evidence="1" type="ORF">EZS28_045595</name>
</gene>
<organism evidence="1 2">
    <name type="scientific">Streblomastix strix</name>
    <dbReference type="NCBI Taxonomy" id="222440"/>
    <lineage>
        <taxon>Eukaryota</taxon>
        <taxon>Metamonada</taxon>
        <taxon>Preaxostyla</taxon>
        <taxon>Oxymonadida</taxon>
        <taxon>Streblomastigidae</taxon>
        <taxon>Streblomastix</taxon>
    </lineage>
</organism>
<dbReference type="SUPFAM" id="SSF48371">
    <property type="entry name" value="ARM repeat"/>
    <property type="match status" value="1"/>
</dbReference>
<dbReference type="SMART" id="SM00185">
    <property type="entry name" value="ARM"/>
    <property type="match status" value="3"/>
</dbReference>
<dbReference type="InterPro" id="IPR016024">
    <property type="entry name" value="ARM-type_fold"/>
</dbReference>
<dbReference type="AlphaFoldDB" id="A0A5J4TKR3"/>
<evidence type="ECO:0000313" key="2">
    <source>
        <dbReference type="Proteomes" id="UP000324800"/>
    </source>
</evidence>
<reference evidence="1 2" key="1">
    <citation type="submission" date="2019-03" db="EMBL/GenBank/DDBJ databases">
        <title>Single cell metagenomics reveals metabolic interactions within the superorganism composed of flagellate Streblomastix strix and complex community of Bacteroidetes bacteria on its surface.</title>
        <authorList>
            <person name="Treitli S.C."/>
            <person name="Kolisko M."/>
            <person name="Husnik F."/>
            <person name="Keeling P."/>
            <person name="Hampl V."/>
        </authorList>
    </citation>
    <scope>NUCLEOTIDE SEQUENCE [LARGE SCALE GENOMIC DNA]</scope>
    <source>
        <strain evidence="1">ST1C</strain>
    </source>
</reference>
<name>A0A5J4TKR3_9EUKA</name>
<protein>
    <submittedName>
        <fullName evidence="1">Uncharacterized protein</fullName>
    </submittedName>
</protein>
<dbReference type="GO" id="GO:0015630">
    <property type="term" value="C:microtubule cytoskeleton"/>
    <property type="evidence" value="ECO:0007669"/>
    <property type="project" value="TreeGrafter"/>
</dbReference>